<dbReference type="InterPro" id="IPR000192">
    <property type="entry name" value="Aminotrans_V_dom"/>
</dbReference>
<keyword evidence="5 7" id="KW-0663">Pyridoxal phosphate</keyword>
<dbReference type="PIRSF" id="PIRSF000524">
    <property type="entry name" value="SPT"/>
    <property type="match status" value="1"/>
</dbReference>
<gene>
    <name evidence="11" type="ORF">AWM72_08295</name>
</gene>
<dbReference type="InterPro" id="IPR020578">
    <property type="entry name" value="Aminotrans_V_PyrdxlP_BS"/>
</dbReference>
<dbReference type="InterPro" id="IPR015421">
    <property type="entry name" value="PyrdxlP-dep_Trfase_major"/>
</dbReference>
<keyword evidence="4 11" id="KW-0808">Transferase</keyword>
<evidence type="ECO:0000313" key="11">
    <source>
        <dbReference type="EMBL" id="AMB94756.1"/>
    </source>
</evidence>
<evidence type="ECO:0000313" key="12">
    <source>
        <dbReference type="Proteomes" id="UP000069912"/>
    </source>
</evidence>
<dbReference type="Proteomes" id="UP000069912">
    <property type="component" value="Chromosome"/>
</dbReference>
<organism evidence="11 12">
    <name type="scientific">Aerococcus sanguinicola</name>
    <dbReference type="NCBI Taxonomy" id="119206"/>
    <lineage>
        <taxon>Bacteria</taxon>
        <taxon>Bacillati</taxon>
        <taxon>Bacillota</taxon>
        <taxon>Bacilli</taxon>
        <taxon>Lactobacillales</taxon>
        <taxon>Aerococcaceae</taxon>
        <taxon>Aerococcus</taxon>
    </lineage>
</organism>
<keyword evidence="3 11" id="KW-0032">Aminotransferase</keyword>
<dbReference type="EMBL" id="CP014160">
    <property type="protein sequence ID" value="AMB94756.1"/>
    <property type="molecule type" value="Genomic_DNA"/>
</dbReference>
<dbReference type="GeneID" id="92904067"/>
<dbReference type="RefSeq" id="WP_067976164.1">
    <property type="nucleotide sequence ID" value="NZ_CP014160.1"/>
</dbReference>
<proteinExistence type="inferred from homology"/>
<dbReference type="InterPro" id="IPR015422">
    <property type="entry name" value="PyrdxlP-dep_Trfase_small"/>
</dbReference>
<dbReference type="SUPFAM" id="SSF53383">
    <property type="entry name" value="PLP-dependent transferases"/>
    <property type="match status" value="1"/>
</dbReference>
<dbReference type="GO" id="GO:0019265">
    <property type="term" value="P:glycine biosynthetic process, by transamination of glyoxylate"/>
    <property type="evidence" value="ECO:0007669"/>
    <property type="project" value="TreeGrafter"/>
</dbReference>
<evidence type="ECO:0000256" key="1">
    <source>
        <dbReference type="ARBA" id="ARBA00001933"/>
    </source>
</evidence>
<evidence type="ECO:0000256" key="3">
    <source>
        <dbReference type="ARBA" id="ARBA00022576"/>
    </source>
</evidence>
<evidence type="ECO:0000256" key="2">
    <source>
        <dbReference type="ARBA" id="ARBA00009236"/>
    </source>
</evidence>
<name>A0A0X8FCE3_9LACT</name>
<dbReference type="Pfam" id="PF00266">
    <property type="entry name" value="Aminotran_5"/>
    <property type="match status" value="1"/>
</dbReference>
<protein>
    <submittedName>
        <fullName evidence="11">Aminotransferase</fullName>
    </submittedName>
</protein>
<reference evidence="12" key="2">
    <citation type="submission" date="2016-01" db="EMBL/GenBank/DDBJ databases">
        <title>Six Aerococcus type strain genome sequencing and assembly using PacBio and Illumina Hiseq.</title>
        <authorList>
            <person name="Carkaci D."/>
            <person name="Dargis R."/>
            <person name="Nielsen X.C."/>
            <person name="Skovgaard O."/>
            <person name="Fuursted K."/>
            <person name="Christensen J.J."/>
        </authorList>
    </citation>
    <scope>NUCLEOTIDE SEQUENCE [LARGE SCALE GENOMIC DNA]</scope>
    <source>
        <strain evidence="12">CCUG43001</strain>
    </source>
</reference>
<dbReference type="GO" id="GO:0004760">
    <property type="term" value="F:L-serine-pyruvate transaminase activity"/>
    <property type="evidence" value="ECO:0007669"/>
    <property type="project" value="TreeGrafter"/>
</dbReference>
<feature type="binding site" evidence="6">
    <location>
        <position position="330"/>
    </location>
    <ligand>
        <name>substrate</name>
    </ligand>
</feature>
<sequence>MLNLSPGPSHVTDKVLKAFAQSKTNTDLDHDYTNYQRQVEKKVSQVLQTDAPSFFMIGEALITLEAAIFSMVEAGDRVLVLSNGVYGAGFADFVRFVGGRPVLFEQDWRHGIKLDELEAFLEKDSDFQVATFVHCETPTGISNDIHGIGNLLHRYGILSIVDSVSGIGGEAIDFDRAQVDVLLGGSQKCFSAPVGIGTVTLSQKALDRLDQRQSPIPSFYSNFKSYLNFDNDHFDFPYTMSENLVYAMDAALDQTLSHDFAAKHAKWADNTRQLFQEAGFELYAKDHPANTLTAVLLPEGFSSFDVMAAVKEEGLLIANGDGPLGERILRIAHMGSNMEVEYFEAMYKALDKAFQKVGIPSQVSLAEAFRASDL</sequence>
<dbReference type="Gene3D" id="3.40.640.10">
    <property type="entry name" value="Type I PLP-dependent aspartate aminotransferase-like (Major domain)"/>
    <property type="match status" value="1"/>
</dbReference>
<dbReference type="Gene3D" id="3.90.1150.10">
    <property type="entry name" value="Aspartate Aminotransferase, domain 1"/>
    <property type="match status" value="1"/>
</dbReference>
<dbReference type="KEGG" id="asan:AWM72_08295"/>
<keyword evidence="12" id="KW-1185">Reference proteome</keyword>
<comment type="similarity">
    <text evidence="2 8">Belongs to the class-V pyridoxal-phosphate-dependent aminotransferase family.</text>
</comment>
<dbReference type="PROSITE" id="PS00595">
    <property type="entry name" value="AA_TRANSFER_CLASS_5"/>
    <property type="match status" value="1"/>
</dbReference>
<feature type="domain" description="Aminotransferase class V" evidence="10">
    <location>
        <begin position="8"/>
        <end position="320"/>
    </location>
</feature>
<evidence type="ECO:0000256" key="8">
    <source>
        <dbReference type="RuleBase" id="RU004075"/>
    </source>
</evidence>
<evidence type="ECO:0000256" key="5">
    <source>
        <dbReference type="ARBA" id="ARBA00022898"/>
    </source>
</evidence>
<reference evidence="11 12" key="1">
    <citation type="journal article" date="2016" name="Genome Announc.">
        <title>Complete Genome Sequences of Aerococcus christensenii CCUG 28831T, Aerococcus sanguinicola CCUG 43001T, Aerococcus urinae CCUG 36881T, Aerococcus urinaeequi CCUG 28094T, Aerococcus urinaehominis CCUG 42038 BT, and Aerococcus viridans CCUG 4311T.</title>
        <authorList>
            <person name="Carkaci D."/>
            <person name="Dargis R."/>
            <person name="Nielsen X.C."/>
            <person name="Skovgaard O."/>
            <person name="Fuursted K."/>
            <person name="Christensen J.J."/>
        </authorList>
    </citation>
    <scope>NUCLEOTIDE SEQUENCE [LARGE SCALE GENOMIC DNA]</scope>
    <source>
        <strain evidence="11 12">CCUG43001</strain>
    </source>
</reference>
<evidence type="ECO:0000259" key="10">
    <source>
        <dbReference type="Pfam" id="PF00266"/>
    </source>
</evidence>
<accession>A0A0X8FCE3</accession>
<dbReference type="GO" id="GO:0008453">
    <property type="term" value="F:alanine-glyoxylate transaminase activity"/>
    <property type="evidence" value="ECO:0007669"/>
    <property type="project" value="TreeGrafter"/>
</dbReference>
<evidence type="ECO:0000256" key="6">
    <source>
        <dbReference type="PIRSR" id="PIRSR000524-1"/>
    </source>
</evidence>
<dbReference type="AlphaFoldDB" id="A0A0X8FCE3"/>
<evidence type="ECO:0000256" key="4">
    <source>
        <dbReference type="ARBA" id="ARBA00022679"/>
    </source>
</evidence>
<dbReference type="InterPro" id="IPR015424">
    <property type="entry name" value="PyrdxlP-dep_Trfase"/>
</dbReference>
<evidence type="ECO:0000256" key="9">
    <source>
        <dbReference type="RuleBase" id="RU004504"/>
    </source>
</evidence>
<dbReference type="PANTHER" id="PTHR21152">
    <property type="entry name" value="AMINOTRANSFERASE CLASS V"/>
    <property type="match status" value="1"/>
</dbReference>
<evidence type="ECO:0000256" key="7">
    <source>
        <dbReference type="PIRSR" id="PIRSR000524-50"/>
    </source>
</evidence>
<dbReference type="PANTHER" id="PTHR21152:SF24">
    <property type="entry name" value="ALANINE--GLYOXYLATE AMINOTRANSFERASE 1"/>
    <property type="match status" value="1"/>
</dbReference>
<comment type="cofactor">
    <cofactor evidence="1 7 9">
        <name>pyridoxal 5'-phosphate</name>
        <dbReference type="ChEBI" id="CHEBI:597326"/>
    </cofactor>
</comment>
<dbReference type="InterPro" id="IPR024169">
    <property type="entry name" value="SP_NH2Trfase/AEP_transaminase"/>
</dbReference>
<feature type="modified residue" description="N6-(pyridoxal phosphate)lysine" evidence="7">
    <location>
        <position position="188"/>
    </location>
</feature>